<feature type="region of interest" description="Disordered" evidence="1">
    <location>
        <begin position="12"/>
        <end position="75"/>
    </location>
</feature>
<keyword evidence="3" id="KW-1185">Reference proteome</keyword>
<evidence type="ECO:0000256" key="1">
    <source>
        <dbReference type="SAM" id="MobiDB-lite"/>
    </source>
</evidence>
<name>A0A6A6B4F5_9PEZI</name>
<accession>A0A6A6B4F5</accession>
<dbReference type="Proteomes" id="UP000799438">
    <property type="component" value="Unassembled WGS sequence"/>
</dbReference>
<dbReference type="RefSeq" id="XP_033394802.1">
    <property type="nucleotide sequence ID" value="XM_033545274.1"/>
</dbReference>
<gene>
    <name evidence="2" type="ORF">K452DRAFT_337952</name>
</gene>
<evidence type="ECO:0000313" key="3">
    <source>
        <dbReference type="Proteomes" id="UP000799438"/>
    </source>
</evidence>
<dbReference type="AlphaFoldDB" id="A0A6A6B4F5"/>
<reference evidence="2" key="1">
    <citation type="journal article" date="2020" name="Stud. Mycol.">
        <title>101 Dothideomycetes genomes: a test case for predicting lifestyles and emergence of pathogens.</title>
        <authorList>
            <person name="Haridas S."/>
            <person name="Albert R."/>
            <person name="Binder M."/>
            <person name="Bloem J."/>
            <person name="Labutti K."/>
            <person name="Salamov A."/>
            <person name="Andreopoulos B."/>
            <person name="Baker S."/>
            <person name="Barry K."/>
            <person name="Bills G."/>
            <person name="Bluhm B."/>
            <person name="Cannon C."/>
            <person name="Castanera R."/>
            <person name="Culley D."/>
            <person name="Daum C."/>
            <person name="Ezra D."/>
            <person name="Gonzalez J."/>
            <person name="Henrissat B."/>
            <person name="Kuo A."/>
            <person name="Liang C."/>
            <person name="Lipzen A."/>
            <person name="Lutzoni F."/>
            <person name="Magnuson J."/>
            <person name="Mondo S."/>
            <person name="Nolan M."/>
            <person name="Ohm R."/>
            <person name="Pangilinan J."/>
            <person name="Park H.-J."/>
            <person name="Ramirez L."/>
            <person name="Alfaro M."/>
            <person name="Sun H."/>
            <person name="Tritt A."/>
            <person name="Yoshinaga Y."/>
            <person name="Zwiers L.-H."/>
            <person name="Turgeon B."/>
            <person name="Goodwin S."/>
            <person name="Spatafora J."/>
            <person name="Crous P."/>
            <person name="Grigoriev I."/>
        </authorList>
    </citation>
    <scope>NUCLEOTIDE SEQUENCE</scope>
    <source>
        <strain evidence="2">CBS 121167</strain>
    </source>
</reference>
<evidence type="ECO:0000313" key="2">
    <source>
        <dbReference type="EMBL" id="KAF2139089.1"/>
    </source>
</evidence>
<sequence length="307" mass="34140">MDTDIAAARAAVHALLPQPDPDDGNAGIEMTPMARPADPLHEAPNTQAQNPEHTGEERPAVATVERSCQARTENKQKKKKWYRQLWCLHFANDDDSGDNTTSTTNSNNSDADAAAYAKATPLLHDFRKLLLQDPAAARAWITQQRALVNTARQTGVARRDGTGERELRALWGAEWERDVSPGREMQETAAQEEAEATTATSTGRKGRRRQPSEAWWLPGWEEQFGGVGYRDVIAGEVEAIEAKLRELVGRLWGGFGAEREEVVWMELVWTLCGFVAQGLAEAEERKKKMHVFGSTWWVGVGRRLGLL</sequence>
<proteinExistence type="predicted"/>
<feature type="region of interest" description="Disordered" evidence="1">
    <location>
        <begin position="182"/>
        <end position="210"/>
    </location>
</feature>
<dbReference type="EMBL" id="ML995494">
    <property type="protein sequence ID" value="KAF2139089.1"/>
    <property type="molecule type" value="Genomic_DNA"/>
</dbReference>
<organism evidence="2 3">
    <name type="scientific">Aplosporella prunicola CBS 121167</name>
    <dbReference type="NCBI Taxonomy" id="1176127"/>
    <lineage>
        <taxon>Eukaryota</taxon>
        <taxon>Fungi</taxon>
        <taxon>Dikarya</taxon>
        <taxon>Ascomycota</taxon>
        <taxon>Pezizomycotina</taxon>
        <taxon>Dothideomycetes</taxon>
        <taxon>Dothideomycetes incertae sedis</taxon>
        <taxon>Botryosphaeriales</taxon>
        <taxon>Aplosporellaceae</taxon>
        <taxon>Aplosporella</taxon>
    </lineage>
</organism>
<dbReference type="GeneID" id="54302774"/>
<protein>
    <submittedName>
        <fullName evidence="2">Uncharacterized protein</fullName>
    </submittedName>
</protein>